<keyword evidence="1" id="KW-1185">Reference proteome</keyword>
<organism evidence="1 2">
    <name type="scientific">Ziziphus jujuba</name>
    <name type="common">Chinese jujube</name>
    <name type="synonym">Ziziphus sativa</name>
    <dbReference type="NCBI Taxonomy" id="326968"/>
    <lineage>
        <taxon>Eukaryota</taxon>
        <taxon>Viridiplantae</taxon>
        <taxon>Streptophyta</taxon>
        <taxon>Embryophyta</taxon>
        <taxon>Tracheophyta</taxon>
        <taxon>Spermatophyta</taxon>
        <taxon>Magnoliopsida</taxon>
        <taxon>eudicotyledons</taxon>
        <taxon>Gunneridae</taxon>
        <taxon>Pentapetalae</taxon>
        <taxon>rosids</taxon>
        <taxon>fabids</taxon>
        <taxon>Rosales</taxon>
        <taxon>Rhamnaceae</taxon>
        <taxon>Paliureae</taxon>
        <taxon>Ziziphus</taxon>
    </lineage>
</organism>
<dbReference type="RefSeq" id="XP_060672923.1">
    <property type="nucleotide sequence ID" value="XM_060816940.1"/>
</dbReference>
<evidence type="ECO:0000313" key="2">
    <source>
        <dbReference type="RefSeq" id="XP_060672923.1"/>
    </source>
</evidence>
<accession>A0ABM4A866</accession>
<evidence type="ECO:0000313" key="1">
    <source>
        <dbReference type="Proteomes" id="UP001652623"/>
    </source>
</evidence>
<proteinExistence type="predicted"/>
<dbReference type="Proteomes" id="UP001652623">
    <property type="component" value="Chromosome 1"/>
</dbReference>
<protein>
    <submittedName>
        <fullName evidence="2">Uncharacterized protein LOC107410678 isoform X1</fullName>
    </submittedName>
</protein>
<sequence length="402" mass="44871">MMDISNCMDWMANIYEKIEATFLELEEVIEKEIYELSHRQLETNIMKDVVKAVENPVSSLVPDTNDVKSKGILLLLSSTESLKGIPSGSPEETVDITEPKCLFLSGEVFPEESNTSNLLFIEPKHMDLETELGSGVKMLQSSPEECVKGIFSEETSNIVKAKRPLESDVISHKGKDTSNECHHVNLETESDNRGKTFKLSSVESVNGIHLEEPDDIVKSQCLLKSDVVFPEEKDASKEPLFNETHLVDLVTELNIESESSEMLPPASDGRVYRAFVKTGENNSDLVEAFVHVPESSDGCILEEGGDNDINQEVFLVVKSADDLKLDGSCILVDSSKVDSSAYEAEKPWSYKKKIRYVASKLRLAKKQDCCSQAKQRGDINGAMDHQQGHENSKLCQYEWEII</sequence>
<gene>
    <name evidence="2" type="primary">LOC107410678</name>
</gene>
<dbReference type="GeneID" id="107410678"/>
<name>A0ABM4A866_ZIZJJ</name>
<reference evidence="2" key="1">
    <citation type="submission" date="2025-08" db="UniProtKB">
        <authorList>
            <consortium name="RefSeq"/>
        </authorList>
    </citation>
    <scope>IDENTIFICATION</scope>
    <source>
        <tissue evidence="2">Seedling</tissue>
    </source>
</reference>